<dbReference type="PANTHER" id="PTHR33495:SF2">
    <property type="entry name" value="ANTI-SIGMA FACTOR ANTAGONIST TM_1081-RELATED"/>
    <property type="match status" value="1"/>
</dbReference>
<organism evidence="4 5">
    <name type="scientific">Xanthomonas chitinilytica</name>
    <dbReference type="NCBI Taxonomy" id="2989819"/>
    <lineage>
        <taxon>Bacteria</taxon>
        <taxon>Pseudomonadati</taxon>
        <taxon>Pseudomonadota</taxon>
        <taxon>Gammaproteobacteria</taxon>
        <taxon>Lysobacterales</taxon>
        <taxon>Lysobacteraceae</taxon>
        <taxon>Xanthomonas</taxon>
    </lineage>
</organism>
<accession>A0ABT3JWW4</accession>
<dbReference type="InterPro" id="IPR036513">
    <property type="entry name" value="STAS_dom_sf"/>
</dbReference>
<proteinExistence type="inferred from homology"/>
<dbReference type="PANTHER" id="PTHR33495">
    <property type="entry name" value="ANTI-SIGMA FACTOR ANTAGONIST TM_1081-RELATED-RELATED"/>
    <property type="match status" value="1"/>
</dbReference>
<feature type="domain" description="STAS" evidence="3">
    <location>
        <begin position="18"/>
        <end position="114"/>
    </location>
</feature>
<evidence type="ECO:0000256" key="1">
    <source>
        <dbReference type="ARBA" id="ARBA00009013"/>
    </source>
</evidence>
<dbReference type="CDD" id="cd07043">
    <property type="entry name" value="STAS_anti-anti-sigma_factors"/>
    <property type="match status" value="1"/>
</dbReference>
<evidence type="ECO:0000256" key="2">
    <source>
        <dbReference type="RuleBase" id="RU003749"/>
    </source>
</evidence>
<dbReference type="SUPFAM" id="SSF52091">
    <property type="entry name" value="SpoIIaa-like"/>
    <property type="match status" value="1"/>
</dbReference>
<dbReference type="Pfam" id="PF01740">
    <property type="entry name" value="STAS"/>
    <property type="match status" value="1"/>
</dbReference>
<comment type="similarity">
    <text evidence="1 2">Belongs to the anti-sigma-factor antagonist family.</text>
</comment>
<protein>
    <recommendedName>
        <fullName evidence="2">Anti-sigma factor antagonist</fullName>
    </recommendedName>
</protein>
<dbReference type="EMBL" id="JAPCHY010000008">
    <property type="protein sequence ID" value="MCW4472982.1"/>
    <property type="molecule type" value="Genomic_DNA"/>
</dbReference>
<name>A0ABT3JWW4_9XANT</name>
<reference evidence="4 5" key="1">
    <citation type="submission" date="2022-10" db="EMBL/GenBank/DDBJ databases">
        <title>Xanthomonas sp. H13-6.</title>
        <authorList>
            <person name="Liu X."/>
            <person name="Deng Z."/>
            <person name="Jiang Y."/>
            <person name="Yu T."/>
            <person name="Ai J."/>
        </authorList>
    </citation>
    <scope>NUCLEOTIDE SEQUENCE [LARGE SCALE GENOMIC DNA]</scope>
    <source>
        <strain evidence="4 5">H13-6</strain>
    </source>
</reference>
<dbReference type="InterPro" id="IPR003658">
    <property type="entry name" value="Anti-sigma_ant"/>
</dbReference>
<dbReference type="Proteomes" id="UP001209922">
    <property type="component" value="Unassembled WGS sequence"/>
</dbReference>
<keyword evidence="5" id="KW-1185">Reference proteome</keyword>
<evidence type="ECO:0000313" key="4">
    <source>
        <dbReference type="EMBL" id="MCW4472982.1"/>
    </source>
</evidence>
<dbReference type="Gene3D" id="3.30.750.24">
    <property type="entry name" value="STAS domain"/>
    <property type="match status" value="1"/>
</dbReference>
<dbReference type="NCBIfam" id="TIGR00377">
    <property type="entry name" value="ant_ant_sig"/>
    <property type="match status" value="1"/>
</dbReference>
<sequence length="130" mass="14231">MSTLSIQIDPPHEHRQRITLGGRLDTHTCGELDAALSPLLDAPVDTLVLDLEALDYISSAGLRSLFRTRKQLAGRGGRLLVVNPQAQIRKVFDLVKAVPLDEIFTSRQELDAYLDAMQRKVVAAGTAPDS</sequence>
<dbReference type="PROSITE" id="PS50801">
    <property type="entry name" value="STAS"/>
    <property type="match status" value="1"/>
</dbReference>
<evidence type="ECO:0000313" key="5">
    <source>
        <dbReference type="Proteomes" id="UP001209922"/>
    </source>
</evidence>
<evidence type="ECO:0000259" key="3">
    <source>
        <dbReference type="PROSITE" id="PS50801"/>
    </source>
</evidence>
<comment type="caution">
    <text evidence="4">The sequence shown here is derived from an EMBL/GenBank/DDBJ whole genome shotgun (WGS) entry which is preliminary data.</text>
</comment>
<dbReference type="InterPro" id="IPR002645">
    <property type="entry name" value="STAS_dom"/>
</dbReference>
<dbReference type="RefSeq" id="WP_265127967.1">
    <property type="nucleotide sequence ID" value="NZ_JAPCHY010000008.1"/>
</dbReference>
<gene>
    <name evidence="4" type="ORF">OK345_10745</name>
</gene>